<comment type="caution">
    <text evidence="1">The sequence shown here is derived from an EMBL/GenBank/DDBJ whole genome shotgun (WGS) entry which is preliminary data.</text>
</comment>
<dbReference type="AlphaFoldDB" id="A0AA39Y1N2"/>
<reference evidence="1" key="1">
    <citation type="submission" date="2023-06" db="EMBL/GenBank/DDBJ databases">
        <title>Genome-scale phylogeny and comparative genomics of the fungal order Sordariales.</title>
        <authorList>
            <consortium name="Lawrence Berkeley National Laboratory"/>
            <person name="Hensen N."/>
            <person name="Bonometti L."/>
            <person name="Westerberg I."/>
            <person name="Brannstrom I.O."/>
            <person name="Guillou S."/>
            <person name="Cros-Aarteil S."/>
            <person name="Calhoun S."/>
            <person name="Haridas S."/>
            <person name="Kuo A."/>
            <person name="Mondo S."/>
            <person name="Pangilinan J."/>
            <person name="Riley R."/>
            <person name="Labutti K."/>
            <person name="Andreopoulos B."/>
            <person name="Lipzen A."/>
            <person name="Chen C."/>
            <person name="Yanf M."/>
            <person name="Daum C."/>
            <person name="Ng V."/>
            <person name="Clum A."/>
            <person name="Steindorff A."/>
            <person name="Ohm R."/>
            <person name="Martin F."/>
            <person name="Silar P."/>
            <person name="Natvig D."/>
            <person name="Lalanne C."/>
            <person name="Gautier V."/>
            <person name="Ament-Velasquez S.L."/>
            <person name="Kruys A."/>
            <person name="Hutchinson M.I."/>
            <person name="Powell A.J."/>
            <person name="Barry K."/>
            <person name="Miller A.N."/>
            <person name="Grigoriev I.V."/>
            <person name="Debuchy R."/>
            <person name="Gladieux P."/>
            <person name="Thoren M.H."/>
            <person name="Johannesson H."/>
        </authorList>
    </citation>
    <scope>NUCLEOTIDE SEQUENCE</scope>
    <source>
        <strain evidence="1">SMH2532-1</strain>
    </source>
</reference>
<gene>
    <name evidence="1" type="ORF">B0T16DRAFT_460432</name>
</gene>
<dbReference type="EMBL" id="JAULSV010000005">
    <property type="protein sequence ID" value="KAK0644369.1"/>
    <property type="molecule type" value="Genomic_DNA"/>
</dbReference>
<protein>
    <submittedName>
        <fullName evidence="1">Uncharacterized protein</fullName>
    </submittedName>
</protein>
<dbReference type="Proteomes" id="UP001174936">
    <property type="component" value="Unassembled WGS sequence"/>
</dbReference>
<organism evidence="1 2">
    <name type="scientific">Cercophora newfieldiana</name>
    <dbReference type="NCBI Taxonomy" id="92897"/>
    <lineage>
        <taxon>Eukaryota</taxon>
        <taxon>Fungi</taxon>
        <taxon>Dikarya</taxon>
        <taxon>Ascomycota</taxon>
        <taxon>Pezizomycotina</taxon>
        <taxon>Sordariomycetes</taxon>
        <taxon>Sordariomycetidae</taxon>
        <taxon>Sordariales</taxon>
        <taxon>Lasiosphaeriaceae</taxon>
        <taxon>Cercophora</taxon>
    </lineage>
</organism>
<keyword evidence="2" id="KW-1185">Reference proteome</keyword>
<evidence type="ECO:0000313" key="1">
    <source>
        <dbReference type="EMBL" id="KAK0644369.1"/>
    </source>
</evidence>
<proteinExistence type="predicted"/>
<accession>A0AA39Y1N2</accession>
<evidence type="ECO:0000313" key="2">
    <source>
        <dbReference type="Proteomes" id="UP001174936"/>
    </source>
</evidence>
<name>A0AA39Y1N2_9PEZI</name>
<sequence>MSPKRVVDVGWDLEPPTGRDLLSTSANPYPAIHVSKRRRLDLESHKGRTIYERIHLLPATPAPAPFGQYGLASDIEATTSRLASLRLKDIQSIQTLPDEIIAKIAENLAPGHVLIGTYGGTFLRRRRVASQGHRADDTWRLYFLGRRDLRNFRLVNKRFRAIATPLAFRSIFLSKTSSLWRLFLLLAKTPSLGSLIRHVNCAIQLEHHTERAALRCWKGLSLRPTGSTYRLLPLTHPQRLLWGFGEWCKQGGDPANFTCGVLASILSLAPRVESLSLSCGLSGASPGCPPLKRWLVPDEEDSVNGAGQDQRFINHASLFSLSNGPQGRLPATFHWPPPSLRHVTIEKPAYGSLGYDAIHLDVVPRTDAARHTTLLQRCNLEGKDPFGKNIGAWLWDGDDSRTFDYLNYIDGLKRISTIRRRDEAFLGHIDQQKALVAYPSRMKGSSNPALSKELVRTLDLLSPGAQGSLSVRNSHLVSAVHDFLVWGLDSVVAQNLESLDIVGTSNMDAAWHAATRHGMSSLSEMLTEGNKHS</sequence>